<accession>S0FFP4</accession>
<dbReference type="GO" id="GO:0051604">
    <property type="term" value="P:protein maturation"/>
    <property type="evidence" value="ECO:0007669"/>
    <property type="project" value="UniProtKB-UniRule"/>
</dbReference>
<dbReference type="GO" id="GO:0016151">
    <property type="term" value="F:nickel cation binding"/>
    <property type="evidence" value="ECO:0007669"/>
    <property type="project" value="UniProtKB-UniRule"/>
</dbReference>
<dbReference type="PANTHER" id="PTHR36566">
    <property type="entry name" value="NICKEL INSERTION PROTEIN-RELATED"/>
    <property type="match status" value="1"/>
</dbReference>
<dbReference type="Proteomes" id="UP000014155">
    <property type="component" value="Unassembled WGS sequence"/>
</dbReference>
<dbReference type="Gene3D" id="3.30.70.1380">
    <property type="entry name" value="Transcriptional regulatory protein pf0864 domain like"/>
    <property type="match status" value="1"/>
</dbReference>
<dbReference type="Pfam" id="PF01969">
    <property type="entry name" value="Ni_insertion"/>
    <property type="match status" value="1"/>
</dbReference>
<evidence type="ECO:0000256" key="3">
    <source>
        <dbReference type="HAMAP-Rule" id="MF_01074"/>
    </source>
</evidence>
<keyword evidence="2 3" id="KW-0456">Lyase</keyword>
<sequence length="474" mass="53334">MRVLYFDCFSGISGDMTLGALLDLGLDSKAFLQELDKLKVDGYSIEIKKVVKNGITGTDVNVILHDECEEHRHENGDGHTHDHHHDHEHRHQHDNEQAHGHSSEHNHLHSHDHDHDHDHNHDHEHLHDNDHDHDHSHGHEHSHSHQERNLADIENIINMSGLKPAVKAMSTRIFREIARAEAKVHGKDINEVHFHEVGAIDSIVDIIGACICIDMLGVERIYASELHEGKGFVKCAHGLLPVPVPAVMEMLCNSKIPLVTENIPFELVTPTGIGILKMTCSAFGKMPPMSIEKTGYGMGKRNTGHFNALRAVVGTLYEQDNVPNDEISILETNIDNMSPEILGYTMEKLLDTGALDVYYTPIYMKKNRPSVMLTVLIKCGDEKKFSDVIFSETSTLGIRVKRSARFCMNREFVKVNTMYGDVRVKVASMGDIHKFAPEYEDCKSIAVKNGIPITKVYEMVNETYRQEGSCIAVQ</sequence>
<comment type="catalytic activity">
    <reaction evidence="3">
        <text>Ni(II)-pyridinium-3,5-bisthiocarboxylate mononucleotide = pyridinium-3,5-bisthiocarboxylate mononucleotide + Ni(2+)</text>
        <dbReference type="Rhea" id="RHEA:54784"/>
        <dbReference type="ChEBI" id="CHEBI:49786"/>
        <dbReference type="ChEBI" id="CHEBI:137372"/>
        <dbReference type="ChEBI" id="CHEBI:137373"/>
        <dbReference type="EC" id="4.99.1.12"/>
    </reaction>
</comment>
<comment type="function">
    <text evidence="3">Involved in the biosynthesis of a nickel-pincer cofactor ((SCS)Ni(II) pincer complex). Binds Ni(2+), and functions in nickel delivery to pyridinium-3,5-bisthiocarboxylic acid mononucleotide (P2TMN), to form the mature cofactor. Is thus probably required for the activation of nickel-pincer cofactor-dependent enzymes.</text>
</comment>
<feature type="region of interest" description="Disordered" evidence="4">
    <location>
        <begin position="72"/>
        <end position="147"/>
    </location>
</feature>
<dbReference type="NCBIfam" id="TIGR00299">
    <property type="entry name" value="nickel pincer cofactor biosynthesis protein LarC"/>
    <property type="match status" value="1"/>
</dbReference>
<dbReference type="InterPro" id="IPR002822">
    <property type="entry name" value="Ni_insertion"/>
</dbReference>
<dbReference type="PANTHER" id="PTHR36566:SF1">
    <property type="entry name" value="PYRIDINIUM-3,5-BISTHIOCARBOXYLIC ACID MONONUCLEOTIDE NICKEL INSERTION PROTEIN"/>
    <property type="match status" value="1"/>
</dbReference>
<dbReference type="EC" id="4.99.1.12" evidence="3"/>
<protein>
    <recommendedName>
        <fullName evidence="3">Pyridinium-3,5-bisthiocarboxylic acid mononucleotide nickel insertion protein</fullName>
        <shortName evidence="3">P2TMN nickel insertion protein</shortName>
        <ecNumber evidence="3">4.99.1.12</ecNumber>
    </recommendedName>
    <alternativeName>
        <fullName evidence="3">Nickel-pincer cofactor biosynthesis protein LarC</fullName>
    </alternativeName>
</protein>
<evidence type="ECO:0000256" key="1">
    <source>
        <dbReference type="ARBA" id="ARBA00022596"/>
    </source>
</evidence>
<keyword evidence="1 3" id="KW-0533">Nickel</keyword>
<organism evidence="5 6">
    <name type="scientific">Ruminiclostridium cellobioparum subsp. termitidis CT1112</name>
    <dbReference type="NCBI Taxonomy" id="1195236"/>
    <lineage>
        <taxon>Bacteria</taxon>
        <taxon>Bacillati</taxon>
        <taxon>Bacillota</taxon>
        <taxon>Clostridia</taxon>
        <taxon>Eubacteriales</taxon>
        <taxon>Oscillospiraceae</taxon>
        <taxon>Ruminiclostridium</taxon>
    </lineage>
</organism>
<comment type="similarity">
    <text evidence="3">Belongs to the LarC family.</text>
</comment>
<dbReference type="EMBL" id="AORV01000065">
    <property type="protein sequence ID" value="EMS69840.1"/>
    <property type="molecule type" value="Genomic_DNA"/>
</dbReference>
<evidence type="ECO:0000256" key="4">
    <source>
        <dbReference type="SAM" id="MobiDB-lite"/>
    </source>
</evidence>
<dbReference type="AlphaFoldDB" id="S0FFP4"/>
<dbReference type="eggNOG" id="COG1641">
    <property type="taxonomic scope" value="Bacteria"/>
</dbReference>
<evidence type="ECO:0000313" key="6">
    <source>
        <dbReference type="Proteomes" id="UP000014155"/>
    </source>
</evidence>
<dbReference type="STRING" id="1195236.CTER_4688"/>
<dbReference type="HAMAP" id="MF_01074">
    <property type="entry name" value="LarC"/>
    <property type="match status" value="1"/>
</dbReference>
<reference evidence="5 6" key="1">
    <citation type="journal article" date="2013" name="Genome Announc.">
        <title>Draft Genome Sequence of the Cellulolytic, Mesophilic, Anaerobic Bacterium Clostridium termitidis Strain CT1112 (DSM 5398).</title>
        <authorList>
            <person name="Lal S."/>
            <person name="Ramachandran U."/>
            <person name="Zhang X."/>
            <person name="Munir R."/>
            <person name="Sparling R."/>
            <person name="Levin D.B."/>
        </authorList>
    </citation>
    <scope>NUCLEOTIDE SEQUENCE [LARGE SCALE GENOMIC DNA]</scope>
    <source>
        <strain evidence="5 6">CT1112</strain>
    </source>
</reference>
<evidence type="ECO:0000313" key="5">
    <source>
        <dbReference type="EMBL" id="EMS69840.1"/>
    </source>
</evidence>
<keyword evidence="6" id="KW-1185">Reference proteome</keyword>
<dbReference type="GO" id="GO:0016829">
    <property type="term" value="F:lyase activity"/>
    <property type="evidence" value="ECO:0007669"/>
    <property type="project" value="UniProtKB-UniRule"/>
</dbReference>
<proteinExistence type="inferred from homology"/>
<dbReference type="PATRIC" id="fig|1195236.3.peg.4871"/>
<gene>
    <name evidence="3" type="primary">larC</name>
    <name evidence="5" type="ORF">CTER_4688</name>
</gene>
<comment type="caution">
    <text evidence="5">The sequence shown here is derived from an EMBL/GenBank/DDBJ whole genome shotgun (WGS) entry which is preliminary data.</text>
</comment>
<dbReference type="Gene3D" id="3.10.20.300">
    <property type="entry name" value="mk0293 like domain"/>
    <property type="match status" value="1"/>
</dbReference>
<name>S0FFP4_RUMCE</name>
<evidence type="ECO:0000256" key="2">
    <source>
        <dbReference type="ARBA" id="ARBA00023239"/>
    </source>
</evidence>
<dbReference type="RefSeq" id="WP_004630265.1">
    <property type="nucleotide sequence ID" value="NZ_AORV01000065.1"/>
</dbReference>